<evidence type="ECO:0000256" key="5">
    <source>
        <dbReference type="SAM" id="SignalP"/>
    </source>
</evidence>
<evidence type="ECO:0000256" key="1">
    <source>
        <dbReference type="ARBA" id="ARBA00004613"/>
    </source>
</evidence>
<dbReference type="Pfam" id="PF05630">
    <property type="entry name" value="NPP1"/>
    <property type="match status" value="1"/>
</dbReference>
<protein>
    <submittedName>
        <fullName evidence="6">Necrosis inducing protein NPP1</fullName>
    </submittedName>
</protein>
<dbReference type="Proteomes" id="UP000198211">
    <property type="component" value="Unassembled WGS sequence"/>
</dbReference>
<organism evidence="6 7">
    <name type="scientific">Phytophthora megakarya</name>
    <dbReference type="NCBI Taxonomy" id="4795"/>
    <lineage>
        <taxon>Eukaryota</taxon>
        <taxon>Sar</taxon>
        <taxon>Stramenopiles</taxon>
        <taxon>Oomycota</taxon>
        <taxon>Peronosporomycetes</taxon>
        <taxon>Peronosporales</taxon>
        <taxon>Peronosporaceae</taxon>
        <taxon>Phytophthora</taxon>
    </lineage>
</organism>
<comment type="caution">
    <text evidence="6">The sequence shown here is derived from an EMBL/GenBank/DDBJ whole genome shotgun (WGS) entry which is preliminary data.</text>
</comment>
<evidence type="ECO:0000313" key="6">
    <source>
        <dbReference type="EMBL" id="OWZ06864.1"/>
    </source>
</evidence>
<evidence type="ECO:0000313" key="7">
    <source>
        <dbReference type="Proteomes" id="UP000198211"/>
    </source>
</evidence>
<evidence type="ECO:0000256" key="4">
    <source>
        <dbReference type="ARBA" id="ARBA00023026"/>
    </source>
</evidence>
<comment type="similarity">
    <text evidence="2">Belongs to the Necrosis inducing protein (NPP1) family.</text>
</comment>
<evidence type="ECO:0000256" key="2">
    <source>
        <dbReference type="ARBA" id="ARBA00009520"/>
    </source>
</evidence>
<keyword evidence="5" id="KW-0732">Signal</keyword>
<dbReference type="PANTHER" id="PTHR33657:SF8">
    <property type="entry name" value="DOMAIN PROTEIN, PUTATIVE (AFU_ORTHOLOGUE AFUA_5G00600)-RELATED"/>
    <property type="match status" value="1"/>
</dbReference>
<dbReference type="InterPro" id="IPR008701">
    <property type="entry name" value="NPP1"/>
</dbReference>
<reference evidence="7" key="1">
    <citation type="submission" date="2017-03" db="EMBL/GenBank/DDBJ databases">
        <title>Phytopthora megakarya and P. palmivora, two closely related causual agents of cacao black pod achieved similar genome size and gene model numbers by different mechanisms.</title>
        <authorList>
            <person name="Ali S."/>
            <person name="Shao J."/>
            <person name="Larry D.J."/>
            <person name="Kronmiller B."/>
            <person name="Shen D."/>
            <person name="Strem M.D."/>
            <person name="Melnick R.L."/>
            <person name="Guiltinan M.J."/>
            <person name="Tyler B.M."/>
            <person name="Meinhardt L.W."/>
            <person name="Bailey B.A."/>
        </authorList>
    </citation>
    <scope>NUCLEOTIDE SEQUENCE [LARGE SCALE GENOMIC DNA]</scope>
    <source>
        <strain evidence="7">zdho120</strain>
    </source>
</reference>
<keyword evidence="3" id="KW-0964">Secreted</keyword>
<dbReference type="PIRSF" id="PIRSF029958">
    <property type="entry name" value="Necrosis-inducing_protein"/>
    <property type="match status" value="1"/>
</dbReference>
<feature type="chain" id="PRO_5012330193" evidence="5">
    <location>
        <begin position="18"/>
        <end position="264"/>
    </location>
</feature>
<dbReference type="OrthoDB" id="147163at2759"/>
<comment type="subcellular location">
    <subcellularLocation>
        <location evidence="1">Secreted</location>
    </subcellularLocation>
</comment>
<evidence type="ECO:0000256" key="3">
    <source>
        <dbReference type="ARBA" id="ARBA00022525"/>
    </source>
</evidence>
<dbReference type="GO" id="GO:0005576">
    <property type="term" value="C:extracellular region"/>
    <property type="evidence" value="ECO:0007669"/>
    <property type="project" value="UniProtKB-SubCell"/>
</dbReference>
<feature type="signal peptide" evidence="5">
    <location>
        <begin position="1"/>
        <end position="17"/>
    </location>
</feature>
<accession>A0A225VP32</accession>
<proteinExistence type="inferred from homology"/>
<gene>
    <name evidence="6" type="ORF">PHMEG_00020829</name>
</gene>
<dbReference type="PANTHER" id="PTHR33657">
    <property type="entry name" value="DOMAIN PROTEIN, PUTATIVE (AFU_ORTHOLOGUE AFUA_5G00600)-RELATED"/>
    <property type="match status" value="1"/>
</dbReference>
<dbReference type="EMBL" id="NBNE01003788">
    <property type="protein sequence ID" value="OWZ06864.1"/>
    <property type="molecule type" value="Genomic_DNA"/>
</dbReference>
<dbReference type="AlphaFoldDB" id="A0A225VP32"/>
<keyword evidence="4" id="KW-0843">Virulence</keyword>
<dbReference type="STRING" id="4795.A0A225VP32"/>
<keyword evidence="7" id="KW-1185">Reference proteome</keyword>
<sequence>MRVLAFLVVAVLSTINAASIDHDKVQPFAQPEPVTVTEKAAVKFKPSIAILAGCHPYPAVNAAGDISAGLKGTGPIDGDCKDPPLGSQVYSRSTWYNDKWAIMYAWYFPKDMQNIWGLTKSGDRHDWVNLVVWLDNPAIPTPTILATSVSTNGARAGGYTIVKPPKKRDIINGTTTKVRYSEESMQKFHTIYLYDKEGEYQDLIQWSQLTEAAREFLGYDDFGDSARVPFNDANFETNLKAASSLYTYVSRRRYYDVSSSSIWS</sequence>
<name>A0A225VP32_9STRA</name>